<dbReference type="EMBL" id="KV419401">
    <property type="protein sequence ID" value="KZS95445.1"/>
    <property type="molecule type" value="Genomic_DNA"/>
</dbReference>
<dbReference type="STRING" id="1314777.A0A164WX56"/>
<protein>
    <recommendedName>
        <fullName evidence="3">ABM domain-containing protein</fullName>
    </recommendedName>
</protein>
<keyword evidence="2" id="KW-1185">Reference proteome</keyword>
<evidence type="ECO:0000313" key="2">
    <source>
        <dbReference type="Proteomes" id="UP000076722"/>
    </source>
</evidence>
<name>A0A164WX56_9AGAM</name>
<dbReference type="Proteomes" id="UP000076722">
    <property type="component" value="Unassembled WGS sequence"/>
</dbReference>
<dbReference type="InterPro" id="IPR011008">
    <property type="entry name" value="Dimeric_a/b-barrel"/>
</dbReference>
<evidence type="ECO:0000313" key="1">
    <source>
        <dbReference type="EMBL" id="KZS95445.1"/>
    </source>
</evidence>
<dbReference type="SUPFAM" id="SSF54909">
    <property type="entry name" value="Dimeric alpha+beta barrel"/>
    <property type="match status" value="2"/>
</dbReference>
<proteinExistence type="predicted"/>
<sequence>MPEPTVGLIVPIQAKEGSEAELAALLASARPLIQQEANTLAWFAVQLEAPGAYGLFDTFTDDAARTAHIQGEVPKALLGKGSDLMATVPPQMINIDVLATVMGPKDAVVTVGLLVYLKAKADQVEAVDKFLRSAVPLVEAEPETTHWAAVRITGTNTFVIADSFPNEAGRTAHVTGKVAEALFANADALLESPPEIKKTTVLASNIN</sequence>
<accession>A0A164WX56</accession>
<gene>
    <name evidence="1" type="ORF">SISNIDRAFT_464474</name>
</gene>
<reference evidence="1 2" key="1">
    <citation type="journal article" date="2016" name="Mol. Biol. Evol.">
        <title>Comparative Genomics of Early-Diverging Mushroom-Forming Fungi Provides Insights into the Origins of Lignocellulose Decay Capabilities.</title>
        <authorList>
            <person name="Nagy L.G."/>
            <person name="Riley R."/>
            <person name="Tritt A."/>
            <person name="Adam C."/>
            <person name="Daum C."/>
            <person name="Floudas D."/>
            <person name="Sun H."/>
            <person name="Yadav J.S."/>
            <person name="Pangilinan J."/>
            <person name="Larsson K.H."/>
            <person name="Matsuura K."/>
            <person name="Barry K."/>
            <person name="Labutti K."/>
            <person name="Kuo R."/>
            <person name="Ohm R.A."/>
            <person name="Bhattacharya S.S."/>
            <person name="Shirouzu T."/>
            <person name="Yoshinaga Y."/>
            <person name="Martin F.M."/>
            <person name="Grigoriev I.V."/>
            <person name="Hibbett D.S."/>
        </authorList>
    </citation>
    <scope>NUCLEOTIDE SEQUENCE [LARGE SCALE GENOMIC DNA]</scope>
    <source>
        <strain evidence="1 2">HHB9708</strain>
    </source>
</reference>
<dbReference type="OrthoDB" id="3227035at2759"/>
<dbReference type="Gene3D" id="3.30.70.100">
    <property type="match status" value="2"/>
</dbReference>
<organism evidence="1 2">
    <name type="scientific">Sistotremastrum niveocremeum HHB9708</name>
    <dbReference type="NCBI Taxonomy" id="1314777"/>
    <lineage>
        <taxon>Eukaryota</taxon>
        <taxon>Fungi</taxon>
        <taxon>Dikarya</taxon>
        <taxon>Basidiomycota</taxon>
        <taxon>Agaricomycotina</taxon>
        <taxon>Agaricomycetes</taxon>
        <taxon>Sistotremastrales</taxon>
        <taxon>Sistotremastraceae</taxon>
        <taxon>Sertulicium</taxon>
        <taxon>Sertulicium niveocremeum</taxon>
    </lineage>
</organism>
<evidence type="ECO:0008006" key="3">
    <source>
        <dbReference type="Google" id="ProtNLM"/>
    </source>
</evidence>
<dbReference type="AlphaFoldDB" id="A0A164WX56"/>